<name>A0A972JY38_9BACL</name>
<dbReference type="EMBL" id="WHOD01000035">
    <property type="protein sequence ID" value="NOU93129.1"/>
    <property type="molecule type" value="Genomic_DNA"/>
</dbReference>
<evidence type="ECO:0000313" key="3">
    <source>
        <dbReference type="Proteomes" id="UP000641588"/>
    </source>
</evidence>
<feature type="domain" description="Gfo/Idh/MocA-like oxidoreductase N-terminal" evidence="1">
    <location>
        <begin position="17"/>
        <end position="135"/>
    </location>
</feature>
<dbReference type="Proteomes" id="UP000641588">
    <property type="component" value="Unassembled WGS sequence"/>
</dbReference>
<proteinExistence type="predicted"/>
<evidence type="ECO:0000259" key="1">
    <source>
        <dbReference type="Pfam" id="PF01408"/>
    </source>
</evidence>
<dbReference type="AlphaFoldDB" id="A0A972JY38"/>
<dbReference type="InterPro" id="IPR051450">
    <property type="entry name" value="Gfo/Idh/MocA_Oxidoreductases"/>
</dbReference>
<dbReference type="SUPFAM" id="SSF51735">
    <property type="entry name" value="NAD(P)-binding Rossmann-fold domains"/>
    <property type="match status" value="1"/>
</dbReference>
<dbReference type="InterPro" id="IPR000683">
    <property type="entry name" value="Gfo/Idh/MocA-like_OxRdtase_N"/>
</dbReference>
<dbReference type="PANTHER" id="PTHR43377:SF1">
    <property type="entry name" value="BILIVERDIN REDUCTASE A"/>
    <property type="match status" value="1"/>
</dbReference>
<reference evidence="2" key="1">
    <citation type="submission" date="2019-10" db="EMBL/GenBank/DDBJ databases">
        <title>Description of Paenibacillus glebae sp. nov.</title>
        <authorList>
            <person name="Carlier A."/>
            <person name="Qi S."/>
        </authorList>
    </citation>
    <scope>NUCLEOTIDE SEQUENCE</scope>
    <source>
        <strain evidence="2">LMG 31456</strain>
    </source>
</reference>
<accession>A0A972JY38</accession>
<comment type="caution">
    <text evidence="2">The sequence shown here is derived from an EMBL/GenBank/DDBJ whole genome shotgun (WGS) entry which is preliminary data.</text>
</comment>
<gene>
    <name evidence="2" type="ORF">GC093_07785</name>
</gene>
<dbReference type="PANTHER" id="PTHR43377">
    <property type="entry name" value="BILIVERDIN REDUCTASE A"/>
    <property type="match status" value="1"/>
</dbReference>
<dbReference type="InterPro" id="IPR036291">
    <property type="entry name" value="NAD(P)-bd_dom_sf"/>
</dbReference>
<evidence type="ECO:0000313" key="2">
    <source>
        <dbReference type="EMBL" id="NOU93129.1"/>
    </source>
</evidence>
<keyword evidence="3" id="KW-1185">Reference proteome</keyword>
<dbReference type="Gene3D" id="3.40.50.720">
    <property type="entry name" value="NAD(P)-binding Rossmann-like Domain"/>
    <property type="match status" value="1"/>
</dbReference>
<organism evidence="2 3">
    <name type="scientific">Paenibacillus foliorum</name>
    <dbReference type="NCBI Taxonomy" id="2654974"/>
    <lineage>
        <taxon>Bacteria</taxon>
        <taxon>Bacillati</taxon>
        <taxon>Bacillota</taxon>
        <taxon>Bacilli</taxon>
        <taxon>Bacillales</taxon>
        <taxon>Paenibacillaceae</taxon>
        <taxon>Paenibacillus</taxon>
    </lineage>
</organism>
<sequence length="446" mass="50570">MCAFAMSSLMTPKESVKIALIGTGQRSRTIYAPLFEALKPWVEVVAVCDPFKPNAEDLAARLQVPAYYNIRQLVKDRPMEAALIVTPIESHHSISVYLSSHGIHNMSETTWCNMIVQAKEMIAEAHKHNVIVRVAENFFRYAVDRFAQKVKQADYIGPIRRVFSYNDHTGFHNNSRWIVFARSHPQWVQSVKHTMDTAEFYSTPERFHAQETFRARYFMFPDDLMVIDQAANIKGLLGRQTRPGYTEWQGLRGTLVHQGTLSTTGEAVYYAKSEEAAVQKERLPGGSATELRYCSDEALKRHDPFRPGGLADHISEVIHEVRDGQWTRTYAHTPHDTIEYVNELHPKELLSHHNIAYGSAVMGHIVDFALAVRGMSAGEFDEQDGLMSLMMEIGAEESALQEGRRVKLPLEGELEADRLARQRIQQKLGVDPLDVEGMLSFVYPKP</sequence>
<dbReference type="GO" id="GO:0000166">
    <property type="term" value="F:nucleotide binding"/>
    <property type="evidence" value="ECO:0007669"/>
    <property type="project" value="InterPro"/>
</dbReference>
<dbReference type="Pfam" id="PF01408">
    <property type="entry name" value="GFO_IDH_MocA"/>
    <property type="match status" value="1"/>
</dbReference>
<protein>
    <recommendedName>
        <fullName evidence="1">Gfo/Idh/MocA-like oxidoreductase N-terminal domain-containing protein</fullName>
    </recommendedName>
</protein>